<dbReference type="AlphaFoldDB" id="A0A1R3X092"/>
<evidence type="ECO:0000313" key="2">
    <source>
        <dbReference type="Proteomes" id="UP000186997"/>
    </source>
</evidence>
<dbReference type="RefSeq" id="WP_076659260.1">
    <property type="nucleotide sequence ID" value="NZ_FTPR01000001.1"/>
</dbReference>
<dbReference type="EMBL" id="FTPR01000001">
    <property type="protein sequence ID" value="SIT84218.1"/>
    <property type="molecule type" value="Genomic_DNA"/>
</dbReference>
<sequence length="344" mass="37951">MTASASALVAETSVFVEATAPYSLELRIDRNGETLCDVSMDVTEFDDMPIDTGCSLSTSGNAPMTVSGRVSGADMRGRFNHTFQAFDMAPVTQALRDTSMDIGARIDAYHQAVLAIDPDIGDRFLMRSVDLPHDLSLEGVIADAAVSAGAPMPDAMAAFVTRKISLGDSNYIGPMNLRSKGTAPLDWPSLSEHLVYETLSPEDLPPPGTELRAWYDRVRVVFFYLAGNHAMIVWDPVAEAGAASFYSVSMDNYQEPRPFLYADGTPVVAVDALLAPLVPKDWQDWFDLYFEDMGIDPESSDQLIYDSSAPQGRFVLQFERTRGTFMRTKVLPAMQFQNQAWWVR</sequence>
<protein>
    <submittedName>
        <fullName evidence="1">Uncharacterized protein</fullName>
    </submittedName>
</protein>
<dbReference type="OrthoDB" id="8335717at2"/>
<organism evidence="1 2">
    <name type="scientific">Yoonia rosea</name>
    <dbReference type="NCBI Taxonomy" id="287098"/>
    <lineage>
        <taxon>Bacteria</taxon>
        <taxon>Pseudomonadati</taxon>
        <taxon>Pseudomonadota</taxon>
        <taxon>Alphaproteobacteria</taxon>
        <taxon>Rhodobacterales</taxon>
        <taxon>Paracoccaceae</taxon>
        <taxon>Yoonia</taxon>
    </lineage>
</organism>
<name>A0A1R3X092_9RHOB</name>
<accession>A0A1R3X092</accession>
<dbReference type="Proteomes" id="UP000186997">
    <property type="component" value="Unassembled WGS sequence"/>
</dbReference>
<keyword evidence="2" id="KW-1185">Reference proteome</keyword>
<reference evidence="2" key="1">
    <citation type="submission" date="2017-01" db="EMBL/GenBank/DDBJ databases">
        <authorList>
            <person name="Varghese N."/>
            <person name="Submissions S."/>
        </authorList>
    </citation>
    <scope>NUCLEOTIDE SEQUENCE [LARGE SCALE GENOMIC DNA]</scope>
    <source>
        <strain evidence="2">DSM 29591</strain>
    </source>
</reference>
<gene>
    <name evidence="1" type="ORF">SAMN05421665_1812</name>
</gene>
<proteinExistence type="predicted"/>
<evidence type="ECO:0000313" key="1">
    <source>
        <dbReference type="EMBL" id="SIT84218.1"/>
    </source>
</evidence>